<dbReference type="EMBL" id="CP009976">
    <property type="protein sequence ID" value="AIZ43593.1"/>
    <property type="molecule type" value="Genomic_DNA"/>
</dbReference>
<name>A0AAU8RT04_9FLAO</name>
<accession>A0AAU8RT04</accession>
<feature type="domain" description="Response regulatory" evidence="3">
    <location>
        <begin position="52"/>
        <end position="162"/>
    </location>
</feature>
<evidence type="ECO:0000256" key="1">
    <source>
        <dbReference type="ARBA" id="ARBA00022553"/>
    </source>
</evidence>
<dbReference type="PANTHER" id="PTHR43547:SF2">
    <property type="entry name" value="HYBRID SIGNAL TRANSDUCTION HISTIDINE KINASE C"/>
    <property type="match status" value="1"/>
</dbReference>
<dbReference type="PROSITE" id="PS50110">
    <property type="entry name" value="RESPONSE_REGULATORY"/>
    <property type="match status" value="1"/>
</dbReference>
<dbReference type="Proteomes" id="UP000030786">
    <property type="component" value="Chromosome"/>
</dbReference>
<feature type="modified residue" description="4-aspartylphosphate" evidence="2">
    <location>
        <position position="100"/>
    </location>
</feature>
<proteinExistence type="predicted"/>
<evidence type="ECO:0000259" key="3">
    <source>
        <dbReference type="PROSITE" id="PS50110"/>
    </source>
</evidence>
<organism evidence="4 5">
    <name type="scientific">Cellulophaga baltica 18</name>
    <dbReference type="NCBI Taxonomy" id="1348584"/>
    <lineage>
        <taxon>Bacteria</taxon>
        <taxon>Pseudomonadati</taxon>
        <taxon>Bacteroidota</taxon>
        <taxon>Flavobacteriia</taxon>
        <taxon>Flavobacteriales</taxon>
        <taxon>Flavobacteriaceae</taxon>
        <taxon>Cellulophaga</taxon>
    </lineage>
</organism>
<dbReference type="InterPro" id="IPR001789">
    <property type="entry name" value="Sig_transdc_resp-reg_receiver"/>
</dbReference>
<reference evidence="4 5" key="1">
    <citation type="journal article" date="2014" name="Environ. Microbiol.">
        <title>Contrasting genomic patterns and infection strategies of two co-existing Bacteroidetes podovirus genera.</title>
        <authorList>
            <person name="Holmfeldt K."/>
            <person name="Howard-Varona C."/>
            <person name="Solonenko N."/>
            <person name="Sullivan M.B."/>
        </authorList>
    </citation>
    <scope>NUCLEOTIDE SEQUENCE [LARGE SCALE GENOMIC DNA]</scope>
    <source>
        <strain evidence="4 5">18</strain>
    </source>
</reference>
<dbReference type="AlphaFoldDB" id="A0AAU8RT04"/>
<dbReference type="SMART" id="SM00448">
    <property type="entry name" value="REC"/>
    <property type="match status" value="1"/>
</dbReference>
<dbReference type="InterPro" id="IPR011006">
    <property type="entry name" value="CheY-like_superfamily"/>
</dbReference>
<protein>
    <recommendedName>
        <fullName evidence="3">Response regulatory domain-containing protein</fullName>
    </recommendedName>
</protein>
<dbReference type="SUPFAM" id="SSF52172">
    <property type="entry name" value="CheY-like"/>
    <property type="match status" value="1"/>
</dbReference>
<evidence type="ECO:0000313" key="4">
    <source>
        <dbReference type="EMBL" id="AIZ43593.1"/>
    </source>
</evidence>
<dbReference type="GO" id="GO:0000155">
    <property type="term" value="F:phosphorelay sensor kinase activity"/>
    <property type="evidence" value="ECO:0007669"/>
    <property type="project" value="TreeGrafter"/>
</dbReference>
<evidence type="ECO:0000313" key="5">
    <source>
        <dbReference type="Proteomes" id="UP000030786"/>
    </source>
</evidence>
<dbReference type="Pfam" id="PF00072">
    <property type="entry name" value="Response_reg"/>
    <property type="match status" value="1"/>
</dbReference>
<evidence type="ECO:0000256" key="2">
    <source>
        <dbReference type="PROSITE-ProRule" id="PRU00169"/>
    </source>
</evidence>
<dbReference type="CDD" id="cd17574">
    <property type="entry name" value="REC_OmpR"/>
    <property type="match status" value="1"/>
</dbReference>
<dbReference type="Gene3D" id="3.40.50.2300">
    <property type="match status" value="1"/>
</dbReference>
<gene>
    <name evidence="4" type="ORF">M666_19800</name>
</gene>
<sequence>MDIEAEPEVVKNVKNEFLINSMNSVDYEMSIANTQDTEPPVVQDGSTVKLPILLLVEDNKELRVHLKNDLIANYEVKEAVNGEEGLKMVKKYYPDIIISDVMMPKMDGFEMCKALKREFETCHIPIILLTARTLEDDRIAGMIVVPMVYSQTFCNCSIKSKD</sequence>
<dbReference type="KEGG" id="cbat:M666_19800"/>
<keyword evidence="1 2" id="KW-0597">Phosphoprotein</keyword>
<dbReference type="PANTHER" id="PTHR43547">
    <property type="entry name" value="TWO-COMPONENT HISTIDINE KINASE"/>
    <property type="match status" value="1"/>
</dbReference>